<organism evidence="2 3">
    <name type="scientific">Tritrichomonas foetus</name>
    <dbReference type="NCBI Taxonomy" id="1144522"/>
    <lineage>
        <taxon>Eukaryota</taxon>
        <taxon>Metamonada</taxon>
        <taxon>Parabasalia</taxon>
        <taxon>Tritrichomonadida</taxon>
        <taxon>Tritrichomonadidae</taxon>
        <taxon>Tritrichomonas</taxon>
    </lineage>
</organism>
<accession>A0A1J4K6G4</accession>
<proteinExistence type="predicted"/>
<comment type="caution">
    <text evidence="2">The sequence shown here is derived from an EMBL/GenBank/DDBJ whole genome shotgun (WGS) entry which is preliminary data.</text>
</comment>
<feature type="region of interest" description="Disordered" evidence="1">
    <location>
        <begin position="68"/>
        <end position="103"/>
    </location>
</feature>
<dbReference type="EMBL" id="MLAK01000771">
    <property type="protein sequence ID" value="OHT05037.1"/>
    <property type="molecule type" value="Genomic_DNA"/>
</dbReference>
<dbReference type="VEuPathDB" id="TrichDB:TRFO_06011"/>
<feature type="compositionally biased region" description="Polar residues" evidence="1">
    <location>
        <begin position="1"/>
        <end position="16"/>
    </location>
</feature>
<feature type="region of interest" description="Disordered" evidence="1">
    <location>
        <begin position="1"/>
        <end position="26"/>
    </location>
</feature>
<protein>
    <submittedName>
        <fullName evidence="2">Uncharacterized protein</fullName>
    </submittedName>
</protein>
<evidence type="ECO:0000256" key="1">
    <source>
        <dbReference type="SAM" id="MobiDB-lite"/>
    </source>
</evidence>
<evidence type="ECO:0000313" key="2">
    <source>
        <dbReference type="EMBL" id="OHT05037.1"/>
    </source>
</evidence>
<name>A0A1J4K6G4_9EUKA</name>
<keyword evidence="3" id="KW-1185">Reference proteome</keyword>
<dbReference type="GeneID" id="94827542"/>
<dbReference type="RefSeq" id="XP_068358173.1">
    <property type="nucleotide sequence ID" value="XM_068492838.1"/>
</dbReference>
<evidence type="ECO:0000313" key="3">
    <source>
        <dbReference type="Proteomes" id="UP000179807"/>
    </source>
</evidence>
<dbReference type="AlphaFoldDB" id="A0A1J4K6G4"/>
<gene>
    <name evidence="2" type="ORF">TRFO_06011</name>
</gene>
<reference evidence="2" key="1">
    <citation type="submission" date="2016-10" db="EMBL/GenBank/DDBJ databases">
        <authorList>
            <person name="Benchimol M."/>
            <person name="Almeida L.G."/>
            <person name="Vasconcelos A.T."/>
            <person name="Perreira-Neves A."/>
            <person name="Rosa I.A."/>
            <person name="Tasca T."/>
            <person name="Bogo M.R."/>
            <person name="de Souza W."/>
        </authorList>
    </citation>
    <scope>NUCLEOTIDE SEQUENCE [LARGE SCALE GENOMIC DNA]</scope>
    <source>
        <strain evidence="2">K</strain>
    </source>
</reference>
<feature type="compositionally biased region" description="Basic residues" evidence="1">
    <location>
        <begin position="84"/>
        <end position="93"/>
    </location>
</feature>
<sequence>MWTKATPQSPRKSNTHFPDIIQPRLSGTVRLGEASGKGSKLSKKINFPARLSMPSITPHPNGIGSISFGPGLGDLPDVKDMNRRQSKLKRRSHSCVDPDASPMSNISNLEAKFEELEEYQSNSNMMVSALSPSSEDGIISMEDEMLPNQNFENSNLVCGIDAFNNKSENGCEKPPADITNFECLAETRDRNVRDIRMNKCIRKKVTLSASYIF</sequence>
<dbReference type="Proteomes" id="UP000179807">
    <property type="component" value="Unassembled WGS sequence"/>
</dbReference>